<evidence type="ECO:0000313" key="4">
    <source>
        <dbReference type="Proteomes" id="UP000076532"/>
    </source>
</evidence>
<dbReference type="STRING" id="436010.A0A166DTY3"/>
<dbReference type="InterPro" id="IPR050173">
    <property type="entry name" value="ABC_transporter_C-like"/>
</dbReference>
<gene>
    <name evidence="3" type="ORF">FIBSPDRAFT_664832</name>
</gene>
<evidence type="ECO:0000313" key="3">
    <source>
        <dbReference type="EMBL" id="KZP15065.1"/>
    </source>
</evidence>
<dbReference type="GO" id="GO:0016020">
    <property type="term" value="C:membrane"/>
    <property type="evidence" value="ECO:0007669"/>
    <property type="project" value="TreeGrafter"/>
</dbReference>
<evidence type="ECO:0000256" key="2">
    <source>
        <dbReference type="ARBA" id="ARBA00022840"/>
    </source>
</evidence>
<organism evidence="3 4">
    <name type="scientific">Athelia psychrophila</name>
    <dbReference type="NCBI Taxonomy" id="1759441"/>
    <lineage>
        <taxon>Eukaryota</taxon>
        <taxon>Fungi</taxon>
        <taxon>Dikarya</taxon>
        <taxon>Basidiomycota</taxon>
        <taxon>Agaricomycotina</taxon>
        <taxon>Agaricomycetes</taxon>
        <taxon>Agaricomycetidae</taxon>
        <taxon>Atheliales</taxon>
        <taxon>Atheliaceae</taxon>
        <taxon>Athelia</taxon>
    </lineage>
</organism>
<evidence type="ECO:0000256" key="1">
    <source>
        <dbReference type="ARBA" id="ARBA00022741"/>
    </source>
</evidence>
<dbReference type="OrthoDB" id="6500128at2759"/>
<dbReference type="EMBL" id="KV417609">
    <property type="protein sequence ID" value="KZP15065.1"/>
    <property type="molecule type" value="Genomic_DNA"/>
</dbReference>
<evidence type="ECO:0008006" key="5">
    <source>
        <dbReference type="Google" id="ProtNLM"/>
    </source>
</evidence>
<feature type="non-terminal residue" evidence="3">
    <location>
        <position position="82"/>
    </location>
</feature>
<feature type="non-terminal residue" evidence="3">
    <location>
        <position position="1"/>
    </location>
</feature>
<dbReference type="InterPro" id="IPR027417">
    <property type="entry name" value="P-loop_NTPase"/>
</dbReference>
<dbReference type="GO" id="GO:0042626">
    <property type="term" value="F:ATPase-coupled transmembrane transporter activity"/>
    <property type="evidence" value="ECO:0007669"/>
    <property type="project" value="TreeGrafter"/>
</dbReference>
<dbReference type="GO" id="GO:0005524">
    <property type="term" value="F:ATP binding"/>
    <property type="evidence" value="ECO:0007669"/>
    <property type="project" value="UniProtKB-KW"/>
</dbReference>
<dbReference type="Gene3D" id="3.40.50.300">
    <property type="entry name" value="P-loop containing nucleotide triphosphate hydrolases"/>
    <property type="match status" value="1"/>
</dbReference>
<reference evidence="3 4" key="1">
    <citation type="journal article" date="2016" name="Mol. Biol. Evol.">
        <title>Comparative Genomics of Early-Diverging Mushroom-Forming Fungi Provides Insights into the Origins of Lignocellulose Decay Capabilities.</title>
        <authorList>
            <person name="Nagy L.G."/>
            <person name="Riley R."/>
            <person name="Tritt A."/>
            <person name="Adam C."/>
            <person name="Daum C."/>
            <person name="Floudas D."/>
            <person name="Sun H."/>
            <person name="Yadav J.S."/>
            <person name="Pangilinan J."/>
            <person name="Larsson K.H."/>
            <person name="Matsuura K."/>
            <person name="Barry K."/>
            <person name="Labutti K."/>
            <person name="Kuo R."/>
            <person name="Ohm R.A."/>
            <person name="Bhattacharya S.S."/>
            <person name="Shirouzu T."/>
            <person name="Yoshinaga Y."/>
            <person name="Martin F.M."/>
            <person name="Grigoriev I.V."/>
            <person name="Hibbett D.S."/>
        </authorList>
    </citation>
    <scope>NUCLEOTIDE SEQUENCE [LARGE SCALE GENOMIC DNA]</scope>
    <source>
        <strain evidence="3 4">CBS 109695</strain>
    </source>
</reference>
<dbReference type="PANTHER" id="PTHR24223:SF356">
    <property type="entry name" value="ATP-BINDING CASSETTE TRANSPORTER ABC4"/>
    <property type="match status" value="1"/>
</dbReference>
<sequence>ANHMSHLTYEQLPPLEPIATKGGQPPAYWPASGKIRVENLSARYSKDGPKVLHIISFHVKSGEHIGIVGRTGSGKVNYALLP</sequence>
<protein>
    <recommendedName>
        <fullName evidence="5">ABC transporter domain-containing protein</fullName>
    </recommendedName>
</protein>
<dbReference type="PANTHER" id="PTHR24223">
    <property type="entry name" value="ATP-BINDING CASSETTE SUB-FAMILY C"/>
    <property type="match status" value="1"/>
</dbReference>
<keyword evidence="1" id="KW-0547">Nucleotide-binding</keyword>
<name>A0A166DTY3_9AGAM</name>
<dbReference type="Proteomes" id="UP000076532">
    <property type="component" value="Unassembled WGS sequence"/>
</dbReference>
<dbReference type="AlphaFoldDB" id="A0A166DTY3"/>
<accession>A0A166DTY3</accession>
<keyword evidence="4" id="KW-1185">Reference proteome</keyword>
<keyword evidence="2" id="KW-0067">ATP-binding</keyword>
<dbReference type="SUPFAM" id="SSF52540">
    <property type="entry name" value="P-loop containing nucleoside triphosphate hydrolases"/>
    <property type="match status" value="1"/>
</dbReference>
<proteinExistence type="predicted"/>